<keyword evidence="4" id="KW-1185">Reference proteome</keyword>
<dbReference type="Proteomes" id="UP000001307">
    <property type="component" value="Unassembled WGS sequence"/>
</dbReference>
<dbReference type="Proteomes" id="UP000011014">
    <property type="component" value="Unassembled WGS sequence"/>
</dbReference>
<dbReference type="AlphaFoldDB" id="E4WUW0"/>
<dbReference type="InParanoid" id="E4WUW0"/>
<feature type="compositionally biased region" description="Basic and acidic residues" evidence="1">
    <location>
        <begin position="78"/>
        <end position="87"/>
    </location>
</feature>
<evidence type="ECO:0000313" key="2">
    <source>
        <dbReference type="EMBL" id="CBY21641.1"/>
    </source>
</evidence>
<proteinExistence type="predicted"/>
<organism evidence="2">
    <name type="scientific">Oikopleura dioica</name>
    <name type="common">Tunicate</name>
    <dbReference type="NCBI Taxonomy" id="34765"/>
    <lineage>
        <taxon>Eukaryota</taxon>
        <taxon>Metazoa</taxon>
        <taxon>Chordata</taxon>
        <taxon>Tunicata</taxon>
        <taxon>Appendicularia</taxon>
        <taxon>Copelata</taxon>
        <taxon>Oikopleuridae</taxon>
        <taxon>Oikopleura</taxon>
    </lineage>
</organism>
<name>E4WUW0_OIKDI</name>
<accession>E4WUW0</accession>
<dbReference type="EMBL" id="FN653017">
    <property type="protein sequence ID" value="CBY21641.1"/>
    <property type="molecule type" value="Genomic_DNA"/>
</dbReference>
<dbReference type="EMBL" id="FN654316">
    <property type="protein sequence ID" value="CBY31749.1"/>
    <property type="molecule type" value="Genomic_DNA"/>
</dbReference>
<dbReference type="OrthoDB" id="10297266at2759"/>
<evidence type="ECO:0000313" key="3">
    <source>
        <dbReference type="EMBL" id="CBY31749.1"/>
    </source>
</evidence>
<feature type="region of interest" description="Disordered" evidence="1">
    <location>
        <begin position="71"/>
        <end position="95"/>
    </location>
</feature>
<evidence type="ECO:0000313" key="4">
    <source>
        <dbReference type="Proteomes" id="UP000001307"/>
    </source>
</evidence>
<sequence>MIREVLKDQKQQLKVSDLHFLMALAEINRVPHWCFNLAVETINSIPLRDQKRFFLSAFREVLRRRVTATGPSTTLSRQKTDSLRDIPDNIMGSNI</sequence>
<evidence type="ECO:0000256" key="1">
    <source>
        <dbReference type="SAM" id="MobiDB-lite"/>
    </source>
</evidence>
<reference evidence="2" key="1">
    <citation type="journal article" date="2010" name="Science">
        <title>Plasticity of animal genome architecture unmasked by rapid evolution of a pelagic tunicate.</title>
        <authorList>
            <person name="Denoeud F."/>
            <person name="Henriet S."/>
            <person name="Mungpakdee S."/>
            <person name="Aury J.M."/>
            <person name="Da Silva C."/>
            <person name="Brinkmann H."/>
            <person name="Mikhaleva J."/>
            <person name="Olsen L.C."/>
            <person name="Jubin C."/>
            <person name="Canestro C."/>
            <person name="Bouquet J.M."/>
            <person name="Danks G."/>
            <person name="Poulain J."/>
            <person name="Campsteijn C."/>
            <person name="Adamski M."/>
            <person name="Cross I."/>
            <person name="Yadetie F."/>
            <person name="Muffato M."/>
            <person name="Louis A."/>
            <person name="Butcher S."/>
            <person name="Tsagkogeorga G."/>
            <person name="Konrad A."/>
            <person name="Singh S."/>
            <person name="Jensen M.F."/>
            <person name="Cong E.H."/>
            <person name="Eikeseth-Otteraa H."/>
            <person name="Noel B."/>
            <person name="Anthouard V."/>
            <person name="Porcel B.M."/>
            <person name="Kachouri-Lafond R."/>
            <person name="Nishino A."/>
            <person name="Ugolini M."/>
            <person name="Chourrout P."/>
            <person name="Nishida H."/>
            <person name="Aasland R."/>
            <person name="Huzurbazar S."/>
            <person name="Westhof E."/>
            <person name="Delsuc F."/>
            <person name="Lehrach H."/>
            <person name="Reinhardt R."/>
            <person name="Weissenbach J."/>
            <person name="Roy S.W."/>
            <person name="Artiguenave F."/>
            <person name="Postlethwait J.H."/>
            <person name="Manak J.R."/>
            <person name="Thompson E.M."/>
            <person name="Jaillon O."/>
            <person name="Du Pasquier L."/>
            <person name="Boudinot P."/>
            <person name="Liberles D.A."/>
            <person name="Volff J.N."/>
            <person name="Philippe H."/>
            <person name="Lenhard B."/>
            <person name="Roest Crollius H."/>
            <person name="Wincker P."/>
            <person name="Chourrout D."/>
        </authorList>
    </citation>
    <scope>NUCLEOTIDE SEQUENCE [LARGE SCALE GENOMIC DNA]</scope>
</reference>
<protein>
    <submittedName>
        <fullName evidence="2">Uncharacterized protein</fullName>
    </submittedName>
</protein>
<gene>
    <name evidence="2" type="ORF">GSOID_T00009415001</name>
    <name evidence="3" type="ORF">GSOID_T00028960001</name>
</gene>